<feature type="non-terminal residue" evidence="1">
    <location>
        <position position="1"/>
    </location>
</feature>
<feature type="non-terminal residue" evidence="1">
    <location>
        <position position="57"/>
    </location>
</feature>
<protein>
    <submittedName>
        <fullName evidence="1">Uncharacterized protein</fullName>
    </submittedName>
</protein>
<dbReference type="Proteomes" id="UP001266305">
    <property type="component" value="Unassembled WGS sequence"/>
</dbReference>
<comment type="caution">
    <text evidence="1">The sequence shown here is derived from an EMBL/GenBank/DDBJ whole genome shotgun (WGS) entry which is preliminary data.</text>
</comment>
<reference evidence="1 2" key="1">
    <citation type="submission" date="2023-05" db="EMBL/GenBank/DDBJ databases">
        <title>B98-5 Cell Line De Novo Hybrid Assembly: An Optical Mapping Approach.</title>
        <authorList>
            <person name="Kananen K."/>
            <person name="Auerbach J.A."/>
            <person name="Kautto E."/>
            <person name="Blachly J.S."/>
        </authorList>
    </citation>
    <scope>NUCLEOTIDE SEQUENCE [LARGE SCALE GENOMIC DNA]</scope>
    <source>
        <strain evidence="1">B95-8</strain>
        <tissue evidence="1">Cell line</tissue>
    </source>
</reference>
<sequence length="57" mass="5888">ELRACPARTPAATADLSRGPPLSFALLAAVLGLVLKTSQATCALPSEALPKRRPGFD</sequence>
<evidence type="ECO:0000313" key="1">
    <source>
        <dbReference type="EMBL" id="KAK2103321.1"/>
    </source>
</evidence>
<dbReference type="EMBL" id="JASSZA010000008">
    <property type="protein sequence ID" value="KAK2103321.1"/>
    <property type="molecule type" value="Genomic_DNA"/>
</dbReference>
<evidence type="ECO:0000313" key="2">
    <source>
        <dbReference type="Proteomes" id="UP001266305"/>
    </source>
</evidence>
<name>A0ABQ9V257_SAGOE</name>
<organism evidence="1 2">
    <name type="scientific">Saguinus oedipus</name>
    <name type="common">Cotton-top tamarin</name>
    <name type="synonym">Oedipomidas oedipus</name>
    <dbReference type="NCBI Taxonomy" id="9490"/>
    <lineage>
        <taxon>Eukaryota</taxon>
        <taxon>Metazoa</taxon>
        <taxon>Chordata</taxon>
        <taxon>Craniata</taxon>
        <taxon>Vertebrata</taxon>
        <taxon>Euteleostomi</taxon>
        <taxon>Mammalia</taxon>
        <taxon>Eutheria</taxon>
        <taxon>Euarchontoglires</taxon>
        <taxon>Primates</taxon>
        <taxon>Haplorrhini</taxon>
        <taxon>Platyrrhini</taxon>
        <taxon>Cebidae</taxon>
        <taxon>Callitrichinae</taxon>
        <taxon>Saguinus</taxon>
    </lineage>
</organism>
<gene>
    <name evidence="1" type="ORF">P7K49_017177</name>
</gene>
<accession>A0ABQ9V257</accession>
<proteinExistence type="predicted"/>
<keyword evidence="2" id="KW-1185">Reference proteome</keyword>